<dbReference type="Proteomes" id="UP000265566">
    <property type="component" value="Chromosome 4"/>
</dbReference>
<name>A0A396IJ32_MEDTR</name>
<sequence length="90" mass="10408">MVSFPFSKEVVTILSNLFRCVHHIFLASIFLHLSDLIVFSSQSCVILLQFEEFLHFSSSIEVSCFTRFFNFSSYFLFVCGNCVCHLHLSL</sequence>
<dbReference type="AlphaFoldDB" id="A0A396IJ32"/>
<evidence type="ECO:0000313" key="1">
    <source>
        <dbReference type="EMBL" id="RHN63845.1"/>
    </source>
</evidence>
<dbReference type="EMBL" id="PSQE01000004">
    <property type="protein sequence ID" value="RHN63845.1"/>
    <property type="molecule type" value="Genomic_DNA"/>
</dbReference>
<comment type="caution">
    <text evidence="1">The sequence shown here is derived from an EMBL/GenBank/DDBJ whole genome shotgun (WGS) entry which is preliminary data.</text>
</comment>
<protein>
    <submittedName>
        <fullName evidence="1">Uncharacterized protein</fullName>
    </submittedName>
</protein>
<accession>A0A396IJ32</accession>
<gene>
    <name evidence="1" type="ORF">MtrunA17_Chr4g0062711</name>
</gene>
<proteinExistence type="predicted"/>
<evidence type="ECO:0000313" key="2">
    <source>
        <dbReference type="Proteomes" id="UP000265566"/>
    </source>
</evidence>
<organism evidence="1 2">
    <name type="scientific">Medicago truncatula</name>
    <name type="common">Barrel medic</name>
    <name type="synonym">Medicago tribuloides</name>
    <dbReference type="NCBI Taxonomy" id="3880"/>
    <lineage>
        <taxon>Eukaryota</taxon>
        <taxon>Viridiplantae</taxon>
        <taxon>Streptophyta</taxon>
        <taxon>Embryophyta</taxon>
        <taxon>Tracheophyta</taxon>
        <taxon>Spermatophyta</taxon>
        <taxon>Magnoliopsida</taxon>
        <taxon>eudicotyledons</taxon>
        <taxon>Gunneridae</taxon>
        <taxon>Pentapetalae</taxon>
        <taxon>rosids</taxon>
        <taxon>fabids</taxon>
        <taxon>Fabales</taxon>
        <taxon>Fabaceae</taxon>
        <taxon>Papilionoideae</taxon>
        <taxon>50 kb inversion clade</taxon>
        <taxon>NPAAA clade</taxon>
        <taxon>Hologalegina</taxon>
        <taxon>IRL clade</taxon>
        <taxon>Trifolieae</taxon>
        <taxon>Medicago</taxon>
    </lineage>
</organism>
<dbReference type="Gramene" id="rna26599">
    <property type="protein sequence ID" value="RHN63845.1"/>
    <property type="gene ID" value="gene26599"/>
</dbReference>
<reference evidence="2" key="1">
    <citation type="journal article" date="2018" name="Nat. Plants">
        <title>Whole-genome landscape of Medicago truncatula symbiotic genes.</title>
        <authorList>
            <person name="Pecrix Y."/>
            <person name="Staton S.E."/>
            <person name="Sallet E."/>
            <person name="Lelandais-Briere C."/>
            <person name="Moreau S."/>
            <person name="Carrere S."/>
            <person name="Blein T."/>
            <person name="Jardinaud M.F."/>
            <person name="Latrasse D."/>
            <person name="Zouine M."/>
            <person name="Zahm M."/>
            <person name="Kreplak J."/>
            <person name="Mayjonade B."/>
            <person name="Satge C."/>
            <person name="Perez M."/>
            <person name="Cauet S."/>
            <person name="Marande W."/>
            <person name="Chantry-Darmon C."/>
            <person name="Lopez-Roques C."/>
            <person name="Bouchez O."/>
            <person name="Berard A."/>
            <person name="Debelle F."/>
            <person name="Munos S."/>
            <person name="Bendahmane A."/>
            <person name="Berges H."/>
            <person name="Niebel A."/>
            <person name="Buitink J."/>
            <person name="Frugier F."/>
            <person name="Benhamed M."/>
            <person name="Crespi M."/>
            <person name="Gouzy J."/>
            <person name="Gamas P."/>
        </authorList>
    </citation>
    <scope>NUCLEOTIDE SEQUENCE [LARGE SCALE GENOMIC DNA]</scope>
    <source>
        <strain evidence="2">cv. Jemalong A17</strain>
    </source>
</reference>